<evidence type="ECO:0000313" key="5">
    <source>
        <dbReference type="Proteomes" id="UP000594263"/>
    </source>
</evidence>
<keyword evidence="2" id="KW-0963">Cytoplasm</keyword>
<dbReference type="PANTHER" id="PTHR12902">
    <property type="entry name" value="WASP-1"/>
    <property type="match status" value="1"/>
</dbReference>
<feature type="region of interest" description="Disordered" evidence="3">
    <location>
        <begin position="803"/>
        <end position="828"/>
    </location>
</feature>
<feature type="region of interest" description="Disordered" evidence="3">
    <location>
        <begin position="950"/>
        <end position="980"/>
    </location>
</feature>
<dbReference type="GO" id="GO:0003779">
    <property type="term" value="F:actin binding"/>
    <property type="evidence" value="ECO:0007669"/>
    <property type="project" value="UniProtKB-UniRule"/>
</dbReference>
<comment type="similarity">
    <text evidence="1 2">Belongs to the SCAR/WAVE family.</text>
</comment>
<feature type="compositionally biased region" description="Basic and acidic residues" evidence="3">
    <location>
        <begin position="962"/>
        <end position="974"/>
    </location>
</feature>
<feature type="compositionally biased region" description="Polar residues" evidence="3">
    <location>
        <begin position="1137"/>
        <end position="1147"/>
    </location>
</feature>
<dbReference type="GO" id="GO:0005856">
    <property type="term" value="C:cytoskeleton"/>
    <property type="evidence" value="ECO:0007669"/>
    <property type="project" value="UniProtKB-SubCell"/>
</dbReference>
<dbReference type="Gramene" id="Kaladp0515s0183.1.v1.1">
    <property type="protein sequence ID" value="Kaladp0515s0183.1.v1.1"/>
    <property type="gene ID" value="Kaladp0515s0183.v1.1"/>
</dbReference>
<dbReference type="Gene3D" id="1.20.5.340">
    <property type="match status" value="1"/>
</dbReference>
<feature type="compositionally biased region" description="Polar residues" evidence="3">
    <location>
        <begin position="1199"/>
        <end position="1217"/>
    </location>
</feature>
<keyword evidence="5" id="KW-1185">Reference proteome</keyword>
<dbReference type="GO" id="GO:2000601">
    <property type="term" value="P:positive regulation of Arp2/3 complex-mediated actin nucleation"/>
    <property type="evidence" value="ECO:0007669"/>
    <property type="project" value="TreeGrafter"/>
</dbReference>
<dbReference type="Gene3D" id="6.10.280.150">
    <property type="match status" value="2"/>
</dbReference>
<reference evidence="4" key="1">
    <citation type="submission" date="2021-01" db="UniProtKB">
        <authorList>
            <consortium name="EnsemblPlants"/>
        </authorList>
    </citation>
    <scope>IDENTIFICATION</scope>
</reference>
<dbReference type="PANTHER" id="PTHR12902:SF1">
    <property type="entry name" value="WISKOTT-ALDRICH SYNDROME PROTEIN FAMILY MEMBER"/>
    <property type="match status" value="1"/>
</dbReference>
<dbReference type="GO" id="GO:0071933">
    <property type="term" value="F:Arp2/3 complex binding"/>
    <property type="evidence" value="ECO:0007669"/>
    <property type="project" value="TreeGrafter"/>
</dbReference>
<proteinExistence type="inferred from homology"/>
<feature type="compositionally biased region" description="Basic and acidic residues" evidence="3">
    <location>
        <begin position="1269"/>
        <end position="1283"/>
    </location>
</feature>
<comment type="function">
    <text evidence="2">Involved in regulation of actin and microtubule organization. Part of a WAVE complex that activates the Arp2/3 complex.</text>
</comment>
<feature type="region of interest" description="Disordered" evidence="3">
    <location>
        <begin position="305"/>
        <end position="345"/>
    </location>
</feature>
<evidence type="ECO:0000256" key="1">
    <source>
        <dbReference type="ARBA" id="ARBA00006993"/>
    </source>
</evidence>
<evidence type="ECO:0000256" key="3">
    <source>
        <dbReference type="SAM" id="MobiDB-lite"/>
    </source>
</evidence>
<feature type="compositionally biased region" description="Basic and acidic residues" evidence="3">
    <location>
        <begin position="1234"/>
        <end position="1259"/>
    </location>
</feature>
<feature type="region of interest" description="Disordered" evidence="3">
    <location>
        <begin position="1229"/>
        <end position="1318"/>
    </location>
</feature>
<dbReference type="InterPro" id="IPR028288">
    <property type="entry name" value="SCAR/WAVE_fam"/>
</dbReference>
<sequence length="1406" mass="156369">MPLTGYQIRNEFDLADPYLYRSSEKDDPEALLEGVAMAGLVGVLRQLGDLAEFAAEIFHDLHEEVMATAARGHGLMARIQQLEADVPSIEKKLLSQTDHTTFYYSAGVDWHPQMCMDQNLITQGDMPRFIRDSYEECRGPPQLFLLDKFDIGGAGACLKRYTDPSSFKAEPTTSVAAKLKAQRDRRKRKIKKKGSHWRNGDTTEVLTTSHAKLHQLLLEERIGNVSKDPTRHVILKKRMQERSKNSKSYMEKFLQTMSPEYSETHEIELGQPTLRLTYNHISNLEREILDIQPVSVAEESVYFSPEDLETKPRPSFKNSFDFTKGQRNKGSTPRLDGGNTIGNATSLDIPFTEKELGVGGENRHGNDVCSSSDDIASETDNYMDALANMESEVDTDSEYRTKKGGEYRHRNESPFGISKQRGIRASNEHVQIDRDQFLDSLSGDYSITSEDGTMSFMKETSSSSLQDTPPYKVSGTAVQHGDRDAMSFPSSMIYNDLYSLDTDGLSKTLPDQDIVAKGGTVSSIKTPHGYGSRDISFLKDSSHLLQSSDSRLSSRQLISSRAKFKGISSEGTSDPDFIQGERSGIDYSADTTSDFPCEDDNISVHQTSFERHEPEVSSAILMQYSNNLNLDPFSASSDMDDNGMLQMAYADKISPEHIANEEVLSPQSVMPDTQQQDLYQGYHDRHSSSYLIQPVANHALNVGSYDATVRKDVRSASGEFPDGFYHVADRTQERSGNFSVETDAAALLEINSDDVGDLSITKQKRAATNLLTENRDTAERRVRSDNLSSDKIPLVSVAEEGKYDDGGSFMGSYSPSPSRNGDSSQISISSSDYLHQGDVRSQTSSSPRHLVDFISRSEMNKVGDFGRPQDAIFRQSDHRMKPSNDINFASSQASDRLHLVDATNLTYARRRDPNSELTNHRPRHFDASCSTALSQEWLFYSEEAVLKISDPHPGQFSSQSEHSADDFSAHDNSLKPHNNGEVMFQSDCISQKFGVLPTETKVSSELVPPLPPLPPMQWRFGKPHDAFNDSEMESEEWTMGPNGLLPPLISGQASFRFKANDREIKKPLAAQTNESSHHAYILANPSTPLLKHTNDVPDEDGLLTSDKIQTDSFITRPRTFLESAQPVKLAPTKETRQPSSGSYLPSSADTNAVMMEVLQPSYTDHFPRPLLGDTMIRMKETLQSRPKEETVPSEGEIIQPSSSSQLPDTQSGDSVVSESVVPATEVLMLSTDQPPEKIDWENKTENAARSTVDKVKKSCEMPGPSIMNEENRQQEPKASEGEATRSLCLPDYEDEKLVDKPAAKPSRPRNPLIESLDALDRSKLKKVTLPGNRPEMPSVDERGSILEQIRTKSFNLKPAPAPVAKPILRAQTMNLKVAAILEKANKIRRATAGSDEDDEGDDWSDD</sequence>
<organism evidence="4 5">
    <name type="scientific">Kalanchoe fedtschenkoi</name>
    <name type="common">Lavender scallops</name>
    <name type="synonym">South American air plant</name>
    <dbReference type="NCBI Taxonomy" id="63787"/>
    <lineage>
        <taxon>Eukaryota</taxon>
        <taxon>Viridiplantae</taxon>
        <taxon>Streptophyta</taxon>
        <taxon>Embryophyta</taxon>
        <taxon>Tracheophyta</taxon>
        <taxon>Spermatophyta</taxon>
        <taxon>Magnoliopsida</taxon>
        <taxon>eudicotyledons</taxon>
        <taxon>Gunneridae</taxon>
        <taxon>Pentapetalae</taxon>
        <taxon>Saxifragales</taxon>
        <taxon>Crassulaceae</taxon>
        <taxon>Kalanchoe</taxon>
    </lineage>
</organism>
<evidence type="ECO:0000313" key="4">
    <source>
        <dbReference type="EnsemblPlants" id="Kaladp0515s0183.1.v1.1"/>
    </source>
</evidence>
<name>A0A7N0VDU8_KALFE</name>
<feature type="compositionally biased region" description="Polar residues" evidence="3">
    <location>
        <begin position="811"/>
        <end position="822"/>
    </location>
</feature>
<protein>
    <recommendedName>
        <fullName evidence="2">Protein SCAR</fullName>
    </recommendedName>
    <alternativeName>
        <fullName evidence="2">Protein WAVE</fullName>
    </alternativeName>
</protein>
<feature type="region of interest" description="Disordered" evidence="3">
    <location>
        <begin position="1386"/>
        <end position="1406"/>
    </location>
</feature>
<dbReference type="GO" id="GO:0034237">
    <property type="term" value="F:protein kinase A regulatory subunit binding"/>
    <property type="evidence" value="ECO:0007669"/>
    <property type="project" value="TreeGrafter"/>
</dbReference>
<feature type="region of interest" description="Disordered" evidence="3">
    <location>
        <begin position="1128"/>
        <end position="1147"/>
    </location>
</feature>
<dbReference type="EnsemblPlants" id="Kaladp0515s0183.1.v1.1">
    <property type="protein sequence ID" value="Kaladp0515s0183.1.v1.1"/>
    <property type="gene ID" value="Kaladp0515s0183.v1.1"/>
</dbReference>
<feature type="region of interest" description="Disordered" evidence="3">
    <location>
        <begin position="1182"/>
        <end position="1217"/>
    </location>
</feature>
<dbReference type="Proteomes" id="UP000594263">
    <property type="component" value="Unplaced"/>
</dbReference>
<feature type="compositionally biased region" description="Acidic residues" evidence="3">
    <location>
        <begin position="1394"/>
        <end position="1406"/>
    </location>
</feature>
<evidence type="ECO:0000256" key="2">
    <source>
        <dbReference type="RuleBase" id="RU367034"/>
    </source>
</evidence>
<keyword evidence="2" id="KW-0009">Actin-binding</keyword>
<dbReference type="GO" id="GO:0030036">
    <property type="term" value="P:actin cytoskeleton organization"/>
    <property type="evidence" value="ECO:0007669"/>
    <property type="project" value="UniProtKB-UniRule"/>
</dbReference>
<accession>A0A7N0VDU8</accession>
<comment type="subcellular location">
    <subcellularLocation>
        <location evidence="2">Cytoplasm</location>
        <location evidence="2">Cytoskeleton</location>
    </subcellularLocation>
</comment>
<keyword evidence="2" id="KW-0206">Cytoskeleton</keyword>